<dbReference type="InterPro" id="IPR029068">
    <property type="entry name" value="Glyas_Bleomycin-R_OHBP_Dase"/>
</dbReference>
<comment type="caution">
    <text evidence="2">The sequence shown here is derived from an EMBL/GenBank/DDBJ whole genome shotgun (WGS) entry which is preliminary data.</text>
</comment>
<dbReference type="PANTHER" id="PTHR40265">
    <property type="entry name" value="BLL2707 PROTEIN"/>
    <property type="match status" value="1"/>
</dbReference>
<dbReference type="AlphaFoldDB" id="A0A0L0K5P4"/>
<dbReference type="Pfam" id="PF13468">
    <property type="entry name" value="Glyoxalase_3"/>
    <property type="match status" value="1"/>
</dbReference>
<dbReference type="Gene3D" id="3.10.180.10">
    <property type="entry name" value="2,3-Dihydroxybiphenyl 1,2-Dioxygenase, domain 1"/>
    <property type="match status" value="1"/>
</dbReference>
<reference evidence="3" key="1">
    <citation type="submission" date="2014-07" db="EMBL/GenBank/DDBJ databases">
        <title>Genome sequencing of plant-pathogenic Streptomyces species.</title>
        <authorList>
            <person name="Harrison J."/>
            <person name="Sapp M."/>
            <person name="Thwaites R."/>
            <person name="Studholme D.J."/>
        </authorList>
    </citation>
    <scope>NUCLEOTIDE SEQUENCE [LARGE SCALE GENOMIC DNA]</scope>
    <source>
        <strain evidence="3">NCPPB 4445</strain>
    </source>
</reference>
<gene>
    <name evidence="2" type="ORF">IQ63_21085</name>
</gene>
<name>A0A0L0K5P4_9ACTN</name>
<dbReference type="PANTHER" id="PTHR40265:SF1">
    <property type="entry name" value="GLYOXALASE-LIKE DOMAIN-CONTAINING PROTEIN"/>
    <property type="match status" value="1"/>
</dbReference>
<dbReference type="OrthoDB" id="3227561at2"/>
<proteinExistence type="predicted"/>
<dbReference type="InterPro" id="IPR025870">
    <property type="entry name" value="Glyoxalase-like_dom"/>
</dbReference>
<accession>A0A0L0K5P4</accession>
<evidence type="ECO:0000313" key="3">
    <source>
        <dbReference type="Proteomes" id="UP000037151"/>
    </source>
</evidence>
<organism evidence="2 3">
    <name type="scientific">Streptomyces acidiscabies</name>
    <dbReference type="NCBI Taxonomy" id="42234"/>
    <lineage>
        <taxon>Bacteria</taxon>
        <taxon>Bacillati</taxon>
        <taxon>Actinomycetota</taxon>
        <taxon>Actinomycetes</taxon>
        <taxon>Kitasatosporales</taxon>
        <taxon>Streptomycetaceae</taxon>
        <taxon>Streptomyces</taxon>
    </lineage>
</organism>
<feature type="domain" description="Glyoxalase-like" evidence="1">
    <location>
        <begin position="8"/>
        <end position="179"/>
    </location>
</feature>
<protein>
    <recommendedName>
        <fullName evidence="1">Glyoxalase-like domain-containing protein</fullName>
    </recommendedName>
</protein>
<evidence type="ECO:0000259" key="1">
    <source>
        <dbReference type="Pfam" id="PF13468"/>
    </source>
</evidence>
<dbReference type="Proteomes" id="UP000037151">
    <property type="component" value="Unassembled WGS sequence"/>
</dbReference>
<dbReference type="PATRIC" id="fig|42234.21.peg.4354"/>
<dbReference type="RefSeq" id="WP_050372044.1">
    <property type="nucleotide sequence ID" value="NZ_KQ257822.1"/>
</dbReference>
<evidence type="ECO:0000313" key="2">
    <source>
        <dbReference type="EMBL" id="KND33009.1"/>
    </source>
</evidence>
<dbReference type="SUPFAM" id="SSF54593">
    <property type="entry name" value="Glyoxalase/Bleomycin resistance protein/Dihydroxybiphenyl dioxygenase"/>
    <property type="match status" value="1"/>
</dbReference>
<sequence length="206" mass="21528">MNTIPARLDHLVLATPELAATVDDFARRTGVVPAPGGVHVGLGTRNHLVGLGGGAYLEIVGPDPEQSAHRGAQPFEVDRLPRSTTLTWAIAPPDIDLAVTAARARGYDPGDVQPMSRRRPDGALLEWRLTDRSSGLVPFLIDWGSSPHPTASGLPVTPLVSLSATAPDPSAVRSALAALDVELHVSEGPLGMSFTLDTPNGTVTFG</sequence>
<dbReference type="EMBL" id="JPPY01000131">
    <property type="protein sequence ID" value="KND33009.1"/>
    <property type="molecule type" value="Genomic_DNA"/>
</dbReference>